<dbReference type="Proteomes" id="UP000006039">
    <property type="component" value="Unassembled WGS sequence"/>
</dbReference>
<dbReference type="RefSeq" id="XP_009227010.1">
    <property type="nucleotide sequence ID" value="XM_009228746.1"/>
</dbReference>
<dbReference type="AlphaFoldDB" id="J3PBJ6"/>
<dbReference type="EMBL" id="GL385400">
    <property type="protein sequence ID" value="EJT71613.1"/>
    <property type="molecule type" value="Genomic_DNA"/>
</dbReference>
<gene>
    <name evidence="3" type="primary">20351326</name>
    <name evidence="2" type="ORF">GGTG_10868</name>
</gene>
<reference evidence="3" key="5">
    <citation type="submission" date="2018-04" db="UniProtKB">
        <authorList>
            <consortium name="EnsemblFungi"/>
        </authorList>
    </citation>
    <scope>IDENTIFICATION</scope>
    <source>
        <strain evidence="3">R3-111a-1</strain>
    </source>
</reference>
<organism evidence="2">
    <name type="scientific">Gaeumannomyces tritici (strain R3-111a-1)</name>
    <name type="common">Wheat and barley take-all root rot fungus</name>
    <name type="synonym">Gaeumannomyces graminis var. tritici</name>
    <dbReference type="NCBI Taxonomy" id="644352"/>
    <lineage>
        <taxon>Eukaryota</taxon>
        <taxon>Fungi</taxon>
        <taxon>Dikarya</taxon>
        <taxon>Ascomycota</taxon>
        <taxon>Pezizomycotina</taxon>
        <taxon>Sordariomycetes</taxon>
        <taxon>Sordariomycetidae</taxon>
        <taxon>Magnaporthales</taxon>
        <taxon>Magnaporthaceae</taxon>
        <taxon>Gaeumannomyces</taxon>
    </lineage>
</organism>
<evidence type="ECO:0000313" key="4">
    <source>
        <dbReference type="Proteomes" id="UP000006039"/>
    </source>
</evidence>
<feature type="region of interest" description="Disordered" evidence="1">
    <location>
        <begin position="65"/>
        <end position="84"/>
    </location>
</feature>
<proteinExistence type="predicted"/>
<reference evidence="3" key="4">
    <citation type="journal article" date="2015" name="G3 (Bethesda)">
        <title>Genome sequences of three phytopathogenic species of the Magnaporthaceae family of fungi.</title>
        <authorList>
            <person name="Okagaki L.H."/>
            <person name="Nunes C.C."/>
            <person name="Sailsbery J."/>
            <person name="Clay B."/>
            <person name="Brown D."/>
            <person name="John T."/>
            <person name="Oh Y."/>
            <person name="Young N."/>
            <person name="Fitzgerald M."/>
            <person name="Haas B.J."/>
            <person name="Zeng Q."/>
            <person name="Young S."/>
            <person name="Adiconis X."/>
            <person name="Fan L."/>
            <person name="Levin J.Z."/>
            <person name="Mitchell T.K."/>
            <person name="Okubara P.A."/>
            <person name="Farman M.L."/>
            <person name="Kohn L.M."/>
            <person name="Birren B."/>
            <person name="Ma L.-J."/>
            <person name="Dean R.A."/>
        </authorList>
    </citation>
    <scope>NUCLEOTIDE SEQUENCE</scope>
    <source>
        <strain evidence="3">R3-111a-1</strain>
    </source>
</reference>
<name>J3PBJ6_GAET3</name>
<evidence type="ECO:0000313" key="3">
    <source>
        <dbReference type="EnsemblFungi" id="EJT71613"/>
    </source>
</evidence>
<evidence type="ECO:0000313" key="2">
    <source>
        <dbReference type="EMBL" id="EJT71613.1"/>
    </source>
</evidence>
<keyword evidence="4" id="KW-1185">Reference proteome</keyword>
<dbReference type="VEuPathDB" id="FungiDB:GGTG_10868"/>
<dbReference type="GeneID" id="20351326"/>
<dbReference type="HOGENOM" id="CLU_2291890_0_0_1"/>
<protein>
    <submittedName>
        <fullName evidence="2 3">Uncharacterized protein</fullName>
    </submittedName>
</protein>
<sequence length="101" mass="11073">MRLLWHTWRDTGRDVHVPSTLGLALVLCPRRVCLLACTNGSTWRRLAAGTRKRLEAVGPNKEELSPALMDGVGPKKGSRKPACDPIEVVRSRVSRAIGTSD</sequence>
<reference evidence="2" key="2">
    <citation type="submission" date="2010-07" db="EMBL/GenBank/DDBJ databases">
        <authorList>
            <consortium name="The Broad Institute Genome Sequencing Platform"/>
            <consortium name="Broad Institute Genome Sequencing Center for Infectious Disease"/>
            <person name="Ma L.-J."/>
            <person name="Dead R."/>
            <person name="Young S."/>
            <person name="Zeng Q."/>
            <person name="Koehrsen M."/>
            <person name="Alvarado L."/>
            <person name="Berlin A."/>
            <person name="Chapman S.B."/>
            <person name="Chen Z."/>
            <person name="Freedman E."/>
            <person name="Gellesch M."/>
            <person name="Goldberg J."/>
            <person name="Griggs A."/>
            <person name="Gujja S."/>
            <person name="Heilman E.R."/>
            <person name="Heiman D."/>
            <person name="Hepburn T."/>
            <person name="Howarth C."/>
            <person name="Jen D."/>
            <person name="Larson L."/>
            <person name="Mehta T."/>
            <person name="Neiman D."/>
            <person name="Pearson M."/>
            <person name="Roberts A."/>
            <person name="Saif S."/>
            <person name="Shea T."/>
            <person name="Shenoy N."/>
            <person name="Sisk P."/>
            <person name="Stolte C."/>
            <person name="Sykes S."/>
            <person name="Walk T."/>
            <person name="White J."/>
            <person name="Yandava C."/>
            <person name="Haas B."/>
            <person name="Nusbaum C."/>
            <person name="Birren B."/>
        </authorList>
    </citation>
    <scope>NUCLEOTIDE SEQUENCE</scope>
    <source>
        <strain evidence="2">R3-111a-1</strain>
    </source>
</reference>
<reference evidence="2" key="3">
    <citation type="submission" date="2010-09" db="EMBL/GenBank/DDBJ databases">
        <title>Annotation of Gaeumannomyces graminis var. tritici R3-111a-1.</title>
        <authorList>
            <consortium name="The Broad Institute Genome Sequencing Platform"/>
            <person name="Ma L.-J."/>
            <person name="Dead R."/>
            <person name="Young S.K."/>
            <person name="Zeng Q."/>
            <person name="Gargeya S."/>
            <person name="Fitzgerald M."/>
            <person name="Haas B."/>
            <person name="Abouelleil A."/>
            <person name="Alvarado L."/>
            <person name="Arachchi H.M."/>
            <person name="Berlin A."/>
            <person name="Brown A."/>
            <person name="Chapman S.B."/>
            <person name="Chen Z."/>
            <person name="Dunbar C."/>
            <person name="Freedman E."/>
            <person name="Gearin G."/>
            <person name="Gellesch M."/>
            <person name="Goldberg J."/>
            <person name="Griggs A."/>
            <person name="Gujja S."/>
            <person name="Heiman D."/>
            <person name="Howarth C."/>
            <person name="Larson L."/>
            <person name="Lui A."/>
            <person name="MacDonald P.J.P."/>
            <person name="Mehta T."/>
            <person name="Montmayeur A."/>
            <person name="Murphy C."/>
            <person name="Neiman D."/>
            <person name="Pearson M."/>
            <person name="Priest M."/>
            <person name="Roberts A."/>
            <person name="Saif S."/>
            <person name="Shea T."/>
            <person name="Shenoy N."/>
            <person name="Sisk P."/>
            <person name="Stolte C."/>
            <person name="Sykes S."/>
            <person name="Yandava C."/>
            <person name="Wortman J."/>
            <person name="Nusbaum C."/>
            <person name="Birren B."/>
        </authorList>
    </citation>
    <scope>NUCLEOTIDE SEQUENCE</scope>
    <source>
        <strain evidence="2">R3-111a-1</strain>
    </source>
</reference>
<dbReference type="EnsemblFungi" id="EJT71613">
    <property type="protein sequence ID" value="EJT71613"/>
    <property type="gene ID" value="GGTG_10868"/>
</dbReference>
<evidence type="ECO:0000256" key="1">
    <source>
        <dbReference type="SAM" id="MobiDB-lite"/>
    </source>
</evidence>
<accession>J3PBJ6</accession>
<reference evidence="4" key="1">
    <citation type="submission" date="2010-07" db="EMBL/GenBank/DDBJ databases">
        <title>The genome sequence of Gaeumannomyces graminis var. tritici strain R3-111a-1.</title>
        <authorList>
            <consortium name="The Broad Institute Genome Sequencing Platform"/>
            <person name="Ma L.-J."/>
            <person name="Dead R."/>
            <person name="Young S."/>
            <person name="Zeng Q."/>
            <person name="Koehrsen M."/>
            <person name="Alvarado L."/>
            <person name="Berlin A."/>
            <person name="Chapman S.B."/>
            <person name="Chen Z."/>
            <person name="Freedman E."/>
            <person name="Gellesch M."/>
            <person name="Goldberg J."/>
            <person name="Griggs A."/>
            <person name="Gujja S."/>
            <person name="Heilman E.R."/>
            <person name="Heiman D."/>
            <person name="Hepburn T."/>
            <person name="Howarth C."/>
            <person name="Jen D."/>
            <person name="Larson L."/>
            <person name="Mehta T."/>
            <person name="Neiman D."/>
            <person name="Pearson M."/>
            <person name="Roberts A."/>
            <person name="Saif S."/>
            <person name="Shea T."/>
            <person name="Shenoy N."/>
            <person name="Sisk P."/>
            <person name="Stolte C."/>
            <person name="Sykes S."/>
            <person name="Walk T."/>
            <person name="White J."/>
            <person name="Yandava C."/>
            <person name="Haas B."/>
            <person name="Nusbaum C."/>
            <person name="Birren B."/>
        </authorList>
    </citation>
    <scope>NUCLEOTIDE SEQUENCE [LARGE SCALE GENOMIC DNA]</scope>
    <source>
        <strain evidence="4">R3-111a-1</strain>
    </source>
</reference>